<accession>A0A0P1F240</accession>
<dbReference type="SUPFAM" id="SSF53254">
    <property type="entry name" value="Phosphoglycerate mutase-like"/>
    <property type="match status" value="1"/>
</dbReference>
<gene>
    <name evidence="1" type="ORF">THS5294_03001</name>
</gene>
<dbReference type="InterPro" id="IPR013078">
    <property type="entry name" value="His_Pase_superF_clade-1"/>
</dbReference>
<evidence type="ECO:0000313" key="1">
    <source>
        <dbReference type="EMBL" id="CUH61689.1"/>
    </source>
</evidence>
<name>A0A0P1F240_9RHOB</name>
<dbReference type="InterPro" id="IPR029033">
    <property type="entry name" value="His_PPase_superfam"/>
</dbReference>
<dbReference type="SMART" id="SM00855">
    <property type="entry name" value="PGAM"/>
    <property type="match status" value="1"/>
</dbReference>
<dbReference type="RefSeq" id="WP_058124352.1">
    <property type="nucleotide sequence ID" value="NZ_CYRX01000033.1"/>
</dbReference>
<protein>
    <submittedName>
        <fullName evidence="1">Bifunctional RNase H/acid phosphatase</fullName>
    </submittedName>
</protein>
<dbReference type="Gene3D" id="3.40.50.1240">
    <property type="entry name" value="Phosphoglycerate mutase-like"/>
    <property type="match status" value="1"/>
</dbReference>
<dbReference type="EMBL" id="CYRX01000033">
    <property type="protein sequence ID" value="CUH61689.1"/>
    <property type="molecule type" value="Genomic_DNA"/>
</dbReference>
<evidence type="ECO:0000313" key="2">
    <source>
        <dbReference type="Proteomes" id="UP000051298"/>
    </source>
</evidence>
<dbReference type="Pfam" id="PF00300">
    <property type="entry name" value="His_Phos_1"/>
    <property type="match status" value="1"/>
</dbReference>
<reference evidence="1 2" key="1">
    <citation type="submission" date="2015-09" db="EMBL/GenBank/DDBJ databases">
        <authorList>
            <consortium name="Swine Surveillance"/>
        </authorList>
    </citation>
    <scope>NUCLEOTIDE SEQUENCE [LARGE SCALE GENOMIC DNA]</scope>
    <source>
        <strain evidence="1 2">CECT 5294</strain>
    </source>
</reference>
<sequence length="186" mass="20821">MTRFWWVRHGPTHAKTMVGWTDLPADLSNADQIARVSAALPDAPIISSDLLRTRTTADAIQGTRSRLSHEKRFREFHYGEWENQTFDAIDSPECRAFFDAPGTQKAPGGESWNDVTERVNAGCDVLTGTYSDIIIVAHMGVILTQWARALNITPYEALGQVIEPLSITRIIWDGTKFEGDFANHHP</sequence>
<proteinExistence type="predicted"/>
<dbReference type="STRING" id="266809.PM03_00410"/>
<dbReference type="AlphaFoldDB" id="A0A0P1F240"/>
<dbReference type="eggNOG" id="COG0406">
    <property type="taxonomic scope" value="Bacteria"/>
</dbReference>
<dbReference type="Proteomes" id="UP000051298">
    <property type="component" value="Unassembled WGS sequence"/>
</dbReference>
<organism evidence="1 2">
    <name type="scientific">Thalassobacter stenotrophicus</name>
    <dbReference type="NCBI Taxonomy" id="266809"/>
    <lineage>
        <taxon>Bacteria</taxon>
        <taxon>Pseudomonadati</taxon>
        <taxon>Pseudomonadota</taxon>
        <taxon>Alphaproteobacteria</taxon>
        <taxon>Rhodobacterales</taxon>
        <taxon>Roseobacteraceae</taxon>
        <taxon>Thalassobacter</taxon>
    </lineage>
</organism>
<dbReference type="CDD" id="cd07067">
    <property type="entry name" value="HP_PGM_like"/>
    <property type="match status" value="1"/>
</dbReference>